<organism evidence="1 2">
    <name type="scientific">Leucogyrophana mollusca</name>
    <dbReference type="NCBI Taxonomy" id="85980"/>
    <lineage>
        <taxon>Eukaryota</taxon>
        <taxon>Fungi</taxon>
        <taxon>Dikarya</taxon>
        <taxon>Basidiomycota</taxon>
        <taxon>Agaricomycotina</taxon>
        <taxon>Agaricomycetes</taxon>
        <taxon>Agaricomycetidae</taxon>
        <taxon>Boletales</taxon>
        <taxon>Boletales incertae sedis</taxon>
        <taxon>Leucogyrophana</taxon>
    </lineage>
</organism>
<accession>A0ACB8B7I4</accession>
<gene>
    <name evidence="1" type="ORF">BV22DRAFT_705813</name>
</gene>
<evidence type="ECO:0000313" key="2">
    <source>
        <dbReference type="Proteomes" id="UP000790709"/>
    </source>
</evidence>
<keyword evidence="2" id="KW-1185">Reference proteome</keyword>
<reference evidence="1" key="1">
    <citation type="journal article" date="2021" name="New Phytol.">
        <title>Evolutionary innovations through gain and loss of genes in the ectomycorrhizal Boletales.</title>
        <authorList>
            <person name="Wu G."/>
            <person name="Miyauchi S."/>
            <person name="Morin E."/>
            <person name="Kuo A."/>
            <person name="Drula E."/>
            <person name="Varga T."/>
            <person name="Kohler A."/>
            <person name="Feng B."/>
            <person name="Cao Y."/>
            <person name="Lipzen A."/>
            <person name="Daum C."/>
            <person name="Hundley H."/>
            <person name="Pangilinan J."/>
            <person name="Johnson J."/>
            <person name="Barry K."/>
            <person name="LaButti K."/>
            <person name="Ng V."/>
            <person name="Ahrendt S."/>
            <person name="Min B."/>
            <person name="Choi I.G."/>
            <person name="Park H."/>
            <person name="Plett J.M."/>
            <person name="Magnuson J."/>
            <person name="Spatafora J.W."/>
            <person name="Nagy L.G."/>
            <person name="Henrissat B."/>
            <person name="Grigoriev I.V."/>
            <person name="Yang Z.L."/>
            <person name="Xu J."/>
            <person name="Martin F.M."/>
        </authorList>
    </citation>
    <scope>NUCLEOTIDE SEQUENCE</scope>
    <source>
        <strain evidence="1">KUC20120723A-06</strain>
    </source>
</reference>
<sequence length="120" mass="13486">MKFFRRDRARAGLLQTTYWKLVIILALSLGHHPLQGVESLKLRQSWATSFGVHAHEGKALLVLRIGETSRREWTRDASTILAFPKPRLDSAGRVGRQGKLHASKTRPRPNRTACSHGPPT</sequence>
<proteinExistence type="predicted"/>
<dbReference type="Proteomes" id="UP000790709">
    <property type="component" value="Unassembled WGS sequence"/>
</dbReference>
<name>A0ACB8B7I4_9AGAM</name>
<comment type="caution">
    <text evidence="1">The sequence shown here is derived from an EMBL/GenBank/DDBJ whole genome shotgun (WGS) entry which is preliminary data.</text>
</comment>
<evidence type="ECO:0000313" key="1">
    <source>
        <dbReference type="EMBL" id="KAH7921765.1"/>
    </source>
</evidence>
<dbReference type="EMBL" id="MU266512">
    <property type="protein sequence ID" value="KAH7921765.1"/>
    <property type="molecule type" value="Genomic_DNA"/>
</dbReference>
<protein>
    <submittedName>
        <fullName evidence="1">Uncharacterized protein</fullName>
    </submittedName>
</protein>